<evidence type="ECO:0000256" key="3">
    <source>
        <dbReference type="ARBA" id="ARBA00023163"/>
    </source>
</evidence>
<evidence type="ECO:0000256" key="2">
    <source>
        <dbReference type="ARBA" id="ARBA00023125"/>
    </source>
</evidence>
<dbReference type="EMBL" id="CP032412">
    <property type="protein sequence ID" value="AYB42800.1"/>
    <property type="molecule type" value="Genomic_DNA"/>
</dbReference>
<dbReference type="PANTHER" id="PTHR43280:SF10">
    <property type="entry name" value="REGULATORY PROTEIN POCR"/>
    <property type="match status" value="1"/>
</dbReference>
<protein>
    <submittedName>
        <fullName evidence="5">AraC family transcriptional regulator</fullName>
    </submittedName>
</protein>
<dbReference type="Pfam" id="PF12833">
    <property type="entry name" value="HTH_18"/>
    <property type="match status" value="1"/>
</dbReference>
<dbReference type="Proteomes" id="UP000266552">
    <property type="component" value="Chromosome"/>
</dbReference>
<accession>A0A385TDY0</accession>
<dbReference type="SUPFAM" id="SSF46689">
    <property type="entry name" value="Homeodomain-like"/>
    <property type="match status" value="2"/>
</dbReference>
<keyword evidence="1" id="KW-0805">Transcription regulation</keyword>
<evidence type="ECO:0000313" key="5">
    <source>
        <dbReference type="EMBL" id="AYB42800.1"/>
    </source>
</evidence>
<dbReference type="GO" id="GO:0043565">
    <property type="term" value="F:sequence-specific DNA binding"/>
    <property type="evidence" value="ECO:0007669"/>
    <property type="project" value="InterPro"/>
</dbReference>
<dbReference type="GO" id="GO:0003700">
    <property type="term" value="F:DNA-binding transcription factor activity"/>
    <property type="evidence" value="ECO:0007669"/>
    <property type="project" value="InterPro"/>
</dbReference>
<evidence type="ECO:0000313" key="6">
    <source>
        <dbReference type="Proteomes" id="UP000266552"/>
    </source>
</evidence>
<evidence type="ECO:0000259" key="4">
    <source>
        <dbReference type="PROSITE" id="PS01124"/>
    </source>
</evidence>
<dbReference type="SMART" id="SM00342">
    <property type="entry name" value="HTH_ARAC"/>
    <property type="match status" value="1"/>
</dbReference>
<organism evidence="5 6">
    <name type="scientific">Paenibacillus lautus</name>
    <name type="common">Bacillus lautus</name>
    <dbReference type="NCBI Taxonomy" id="1401"/>
    <lineage>
        <taxon>Bacteria</taxon>
        <taxon>Bacillati</taxon>
        <taxon>Bacillota</taxon>
        <taxon>Bacilli</taxon>
        <taxon>Bacillales</taxon>
        <taxon>Paenibacillaceae</taxon>
        <taxon>Paenibacillus</taxon>
    </lineage>
</organism>
<proteinExistence type="predicted"/>
<gene>
    <name evidence="5" type="ORF">D5F53_05670</name>
</gene>
<dbReference type="KEGG" id="plw:D5F53_05670"/>
<dbReference type="PANTHER" id="PTHR43280">
    <property type="entry name" value="ARAC-FAMILY TRANSCRIPTIONAL REGULATOR"/>
    <property type="match status" value="1"/>
</dbReference>
<dbReference type="InterPro" id="IPR037923">
    <property type="entry name" value="HTH-like"/>
</dbReference>
<keyword evidence="6" id="KW-1185">Reference proteome</keyword>
<dbReference type="PROSITE" id="PS01124">
    <property type="entry name" value="HTH_ARAC_FAMILY_2"/>
    <property type="match status" value="1"/>
</dbReference>
<keyword evidence="2" id="KW-0238">DNA-binding</keyword>
<sequence>MIEPVAIYFEHCESRWHVPPAPAEHDILLLLTSGEIVYSIDGSTQFSLVKGDMLFIPEGTCRSAVNISGRPHDMYAAHFRYNGDGEGLPLLSKPHSLKAKLVNADYMRHRFSLLTQHWLRKAPYTQTLCHGMMLEMLAILYEDAGSRSLPAKSHSLVMQLQQYILVHYRETISVQDLAAHVELTPNYISSLFRQATGITLTEYIQQIRISAACDLLTGSQMNVSEISDYLGFCEPSYFNKVFKKITGILPSAYIKEKPRFWVKPSQNGLHVPPT</sequence>
<name>A0A385TDY0_PAELA</name>
<dbReference type="PROSITE" id="PS00041">
    <property type="entry name" value="HTH_ARAC_FAMILY_1"/>
    <property type="match status" value="1"/>
</dbReference>
<dbReference type="InterPro" id="IPR009057">
    <property type="entry name" value="Homeodomain-like_sf"/>
</dbReference>
<dbReference type="Gene3D" id="1.10.10.60">
    <property type="entry name" value="Homeodomain-like"/>
    <property type="match status" value="2"/>
</dbReference>
<dbReference type="InterPro" id="IPR018060">
    <property type="entry name" value="HTH_AraC"/>
</dbReference>
<keyword evidence="3" id="KW-0804">Transcription</keyword>
<dbReference type="AlphaFoldDB" id="A0A385TDY0"/>
<dbReference type="SUPFAM" id="SSF51215">
    <property type="entry name" value="Regulatory protein AraC"/>
    <property type="match status" value="1"/>
</dbReference>
<evidence type="ECO:0000256" key="1">
    <source>
        <dbReference type="ARBA" id="ARBA00023015"/>
    </source>
</evidence>
<dbReference type="RefSeq" id="WP_119846869.1">
    <property type="nucleotide sequence ID" value="NZ_CP032412.1"/>
</dbReference>
<reference evidence="5 6" key="1">
    <citation type="submission" date="2018-09" db="EMBL/GenBank/DDBJ databases">
        <title>Genome Sequence of Paenibacillus lautus Strain E7593-69, Azo Dye-Degrading Bacteria, Isolated from Commercial Tattoo Inks.</title>
        <authorList>
            <person name="Nho S.W."/>
            <person name="Kim S.-J."/>
            <person name="Kweon O."/>
            <person name="Cerniglia C.E."/>
        </authorList>
    </citation>
    <scope>NUCLEOTIDE SEQUENCE [LARGE SCALE GENOMIC DNA]</scope>
    <source>
        <strain evidence="5 6">E7593-69</strain>
    </source>
</reference>
<feature type="domain" description="HTH araC/xylS-type" evidence="4">
    <location>
        <begin position="158"/>
        <end position="256"/>
    </location>
</feature>
<dbReference type="InterPro" id="IPR018062">
    <property type="entry name" value="HTH_AraC-typ_CS"/>
</dbReference>